<keyword evidence="3" id="KW-1185">Reference proteome</keyword>
<evidence type="ECO:0000313" key="3">
    <source>
        <dbReference type="Proteomes" id="UP000595703"/>
    </source>
</evidence>
<name>A0A7U3UY03_9ACTN</name>
<feature type="region of interest" description="Disordered" evidence="1">
    <location>
        <begin position="63"/>
        <end position="83"/>
    </location>
</feature>
<protein>
    <submittedName>
        <fullName evidence="2">Uncharacterized protein</fullName>
    </submittedName>
</protein>
<dbReference type="KEGG" id="arev:RVR_10531"/>
<dbReference type="Proteomes" id="UP000595703">
    <property type="component" value="Chromosome"/>
</dbReference>
<gene>
    <name evidence="2" type="ORF">RVR_10531</name>
</gene>
<feature type="region of interest" description="Disordered" evidence="1">
    <location>
        <begin position="95"/>
        <end position="132"/>
    </location>
</feature>
<dbReference type="AlphaFoldDB" id="A0A7U3UY03"/>
<reference evidence="2 3" key="2">
    <citation type="journal article" date="2011" name="J. Antibiot.">
        <title>Furaquinocins I and J: novel polyketide isoprenoid hybrid compounds from Streptomyces reveromyceticus SN-593.</title>
        <authorList>
            <person name="Panthee S."/>
            <person name="Takahashi S."/>
            <person name="Takagi H."/>
            <person name="Nogawa T."/>
            <person name="Oowada E."/>
            <person name="Uramoto M."/>
            <person name="Osada H."/>
        </authorList>
    </citation>
    <scope>NUCLEOTIDE SEQUENCE [LARGE SCALE GENOMIC DNA]</scope>
    <source>
        <strain evidence="2 3">SN-593</strain>
    </source>
</reference>
<sequence length="144" mass="15474">MADSRFASPRGLITRRSRVCWSPARRAFSAAVSTALSARRPVVQEGFTGGGETDASAGSLQQFHSEAGLRAPHRFGQGRLRDGQGWTAAWPKCSSSATATKYSGSRVSRSGTPASLRPQPIPPRHRSKTYRSWTCPGNACSLEP</sequence>
<organism evidence="2 3">
    <name type="scientific">Actinacidiphila reveromycinica</name>
    <dbReference type="NCBI Taxonomy" id="659352"/>
    <lineage>
        <taxon>Bacteria</taxon>
        <taxon>Bacillati</taxon>
        <taxon>Actinomycetota</taxon>
        <taxon>Actinomycetes</taxon>
        <taxon>Kitasatosporales</taxon>
        <taxon>Streptomycetaceae</taxon>
        <taxon>Actinacidiphila</taxon>
    </lineage>
</organism>
<proteinExistence type="predicted"/>
<reference evidence="2 3" key="4">
    <citation type="journal article" date="2020" name="Sci. Rep.">
        <title>beta-carboline chemical signals induce reveromycin production through a LuxR family regulator in Streptomyces sp. SN-593.</title>
        <authorList>
            <person name="Panthee S."/>
            <person name="Kito N."/>
            <person name="Hayashi T."/>
            <person name="Shimizu T."/>
            <person name="Ishikawa J."/>
            <person name="Hamamoto H."/>
            <person name="Osada H."/>
            <person name="Takahashi S."/>
        </authorList>
    </citation>
    <scope>NUCLEOTIDE SEQUENCE [LARGE SCALE GENOMIC DNA]</scope>
    <source>
        <strain evidence="2 3">SN-593</strain>
    </source>
</reference>
<feature type="compositionally biased region" description="Polar residues" evidence="1">
    <location>
        <begin position="95"/>
        <end position="113"/>
    </location>
</feature>
<evidence type="ECO:0000256" key="1">
    <source>
        <dbReference type="SAM" id="MobiDB-lite"/>
    </source>
</evidence>
<accession>A0A7U3UY03</accession>
<dbReference type="EMBL" id="AP018365">
    <property type="protein sequence ID" value="BBB00785.1"/>
    <property type="molecule type" value="Genomic_DNA"/>
</dbReference>
<reference evidence="2 3" key="1">
    <citation type="journal article" date="2010" name="J. Bacteriol.">
        <title>Biochemical characterization of a novel indole prenyltransferase from Streptomyces sp. SN-593.</title>
        <authorList>
            <person name="Takahashi S."/>
            <person name="Takagi H."/>
            <person name="Toyoda A."/>
            <person name="Uramoto M."/>
            <person name="Nogawa T."/>
            <person name="Ueki M."/>
            <person name="Sakaki Y."/>
            <person name="Osada H."/>
        </authorList>
    </citation>
    <scope>NUCLEOTIDE SEQUENCE [LARGE SCALE GENOMIC DNA]</scope>
    <source>
        <strain evidence="2 3">SN-593</strain>
    </source>
</reference>
<reference evidence="2 3" key="3">
    <citation type="journal article" date="2011" name="Nat. Chem. Biol.">
        <title>Reveromycin A biosynthesis uses RevG and RevJ for stereospecific spiroacetal formation.</title>
        <authorList>
            <person name="Takahashi S."/>
            <person name="Toyoda A."/>
            <person name="Sekiyama Y."/>
            <person name="Takagi H."/>
            <person name="Nogawa T."/>
            <person name="Uramoto M."/>
            <person name="Suzuki R."/>
            <person name="Koshino H."/>
            <person name="Kumano T."/>
            <person name="Panthee S."/>
            <person name="Dairi T."/>
            <person name="Ishikawa J."/>
            <person name="Ikeda H."/>
            <person name="Sakaki Y."/>
            <person name="Osada H."/>
        </authorList>
    </citation>
    <scope>NUCLEOTIDE SEQUENCE [LARGE SCALE GENOMIC DNA]</scope>
    <source>
        <strain evidence="2 3">SN-593</strain>
    </source>
</reference>
<evidence type="ECO:0000313" key="2">
    <source>
        <dbReference type="EMBL" id="BBB00785.1"/>
    </source>
</evidence>